<dbReference type="PANTHER" id="PTHR30255">
    <property type="entry name" value="SINGLE-STRANDED-DNA-SPECIFIC EXONUCLEASE RECJ"/>
    <property type="match status" value="1"/>
</dbReference>
<dbReference type="AlphaFoldDB" id="N9LY41"/>
<dbReference type="Gene3D" id="3.10.310.30">
    <property type="match status" value="1"/>
</dbReference>
<dbReference type="GO" id="GO:0003676">
    <property type="term" value="F:nucleic acid binding"/>
    <property type="evidence" value="ECO:0007669"/>
    <property type="project" value="InterPro"/>
</dbReference>
<dbReference type="Pfam" id="PF01368">
    <property type="entry name" value="DHH"/>
    <property type="match status" value="1"/>
</dbReference>
<keyword evidence="5 9" id="KW-0269">Exonuclease</keyword>
<dbReference type="InterPro" id="IPR004610">
    <property type="entry name" value="RecJ"/>
</dbReference>
<dbReference type="InterPro" id="IPR051673">
    <property type="entry name" value="SSDNA_exonuclease_RecJ"/>
</dbReference>
<comment type="caution">
    <text evidence="9">The sequence shown here is derived from an EMBL/GenBank/DDBJ whole genome shotgun (WGS) entry which is preliminary data.</text>
</comment>
<dbReference type="Gene3D" id="3.90.1640.30">
    <property type="match status" value="1"/>
</dbReference>
<dbReference type="Pfam" id="PF02272">
    <property type="entry name" value="DHHA1"/>
    <property type="match status" value="1"/>
</dbReference>
<dbReference type="PANTHER" id="PTHR30255:SF2">
    <property type="entry name" value="SINGLE-STRANDED-DNA-SPECIFIC EXONUCLEASE RECJ"/>
    <property type="match status" value="1"/>
</dbReference>
<evidence type="ECO:0000259" key="7">
    <source>
        <dbReference type="Pfam" id="PF02272"/>
    </source>
</evidence>
<feature type="domain" description="RecJ OB" evidence="8">
    <location>
        <begin position="474"/>
        <end position="576"/>
    </location>
</feature>
<evidence type="ECO:0000259" key="8">
    <source>
        <dbReference type="Pfam" id="PF17768"/>
    </source>
</evidence>
<dbReference type="InterPro" id="IPR038763">
    <property type="entry name" value="DHH_sf"/>
</dbReference>
<keyword evidence="10" id="KW-1185">Reference proteome</keyword>
<name>N9LY41_9GAMM</name>
<sequence length="580" mass="64027">MAIATLDALIMPKIMPKLDIKQRPFLTRPENFQGVPAFVAEILARRGVESEQELELKLKHLLAPTMKGLTDAIQLIDQAIDRGQKIVIVGDYDADGATSTALMVLALRDMGAKVEYLVPDRFKYGYGLTAAIADLAFVNFTPDLLITVDNGISSHAGVKQAQDHGMQVIITDHHLTTKPTPEAEAVVNPNQLGCDFPSKALAGVGVAFYVLANLSTHRKKLGKSTTQIIHYLDLVALGTYADVASLDYNNRILVDAGLKRIQQGQCRAGISALLDIAKRDPAGLKAQDLGFVLGPRINAAGRMETMDIGIECLLAPDLANAYPLAEQLNQLNVERRQVEAKIKQDALNELEKIQLDETELPAALIMFEQHWHQGVIGIVAGRLKEQFHRPSIVFAADEDGIHIKGSARSIDGIHIRDAIEQVAEQYPHLVSHFGGHAAAAGLTLKKENFAEFKQVFEALIATMDADLFTATLWTDGELSASAFQIETVDILQHLSPWGQKFPPPIFEGIFKIMDYRWLKDVHLKLRVALENGQVIDAIAFNAADKYDFDPMKNTRLVYELDKNVFNGNVSLQMRIIHLEQ</sequence>
<dbReference type="PATRIC" id="fig|1217709.3.peg.2449"/>
<dbReference type="InterPro" id="IPR041122">
    <property type="entry name" value="RecJ_OB"/>
</dbReference>
<dbReference type="GO" id="GO:0006310">
    <property type="term" value="P:DNA recombination"/>
    <property type="evidence" value="ECO:0007669"/>
    <property type="project" value="InterPro"/>
</dbReference>
<evidence type="ECO:0000259" key="6">
    <source>
        <dbReference type="Pfam" id="PF01368"/>
    </source>
</evidence>
<dbReference type="HOGENOM" id="CLU_009736_5_1_6"/>
<evidence type="ECO:0000256" key="2">
    <source>
        <dbReference type="ARBA" id="ARBA00019841"/>
    </source>
</evidence>
<gene>
    <name evidence="9" type="ORF">F906_02527</name>
</gene>
<evidence type="ECO:0000256" key="3">
    <source>
        <dbReference type="ARBA" id="ARBA00022722"/>
    </source>
</evidence>
<proteinExistence type="inferred from homology"/>
<dbReference type="Proteomes" id="UP000023774">
    <property type="component" value="Unassembled WGS sequence"/>
</dbReference>
<dbReference type="GO" id="GO:0006281">
    <property type="term" value="P:DNA repair"/>
    <property type="evidence" value="ECO:0007669"/>
    <property type="project" value="InterPro"/>
</dbReference>
<dbReference type="InterPro" id="IPR003156">
    <property type="entry name" value="DHHA1_dom"/>
</dbReference>
<evidence type="ECO:0000256" key="1">
    <source>
        <dbReference type="ARBA" id="ARBA00005915"/>
    </source>
</evidence>
<dbReference type="SUPFAM" id="SSF64182">
    <property type="entry name" value="DHH phosphoesterases"/>
    <property type="match status" value="1"/>
</dbReference>
<keyword evidence="3" id="KW-0540">Nuclease</keyword>
<feature type="domain" description="DHHA1" evidence="7">
    <location>
        <begin position="364"/>
        <end position="461"/>
    </location>
</feature>
<comment type="similarity">
    <text evidence="1">Belongs to the RecJ family.</text>
</comment>
<accession>N9LY41</accession>
<evidence type="ECO:0000256" key="5">
    <source>
        <dbReference type="ARBA" id="ARBA00022839"/>
    </source>
</evidence>
<evidence type="ECO:0000256" key="4">
    <source>
        <dbReference type="ARBA" id="ARBA00022801"/>
    </source>
</evidence>
<organism evidence="9 10">
    <name type="scientific">Acinetobacter pseudolwoffii</name>
    <dbReference type="NCBI Taxonomy" id="2053287"/>
    <lineage>
        <taxon>Bacteria</taxon>
        <taxon>Pseudomonadati</taxon>
        <taxon>Pseudomonadota</taxon>
        <taxon>Gammaproteobacteria</taxon>
        <taxon>Moraxellales</taxon>
        <taxon>Moraxellaceae</taxon>
        <taxon>Acinetobacter</taxon>
    </lineage>
</organism>
<protein>
    <recommendedName>
        <fullName evidence="2">Single-stranded-DNA-specific exonuclease RecJ</fullName>
    </recommendedName>
</protein>
<feature type="domain" description="DDH" evidence="6">
    <location>
        <begin position="85"/>
        <end position="239"/>
    </location>
</feature>
<evidence type="ECO:0000313" key="10">
    <source>
        <dbReference type="Proteomes" id="UP000023774"/>
    </source>
</evidence>
<reference evidence="9 10" key="1">
    <citation type="submission" date="2013-02" db="EMBL/GenBank/DDBJ databases">
        <title>The Genome Sequence of Acinetobacter sp. NIPH 713.</title>
        <authorList>
            <consortium name="The Broad Institute Genome Sequencing Platform"/>
            <consortium name="The Broad Institute Genome Sequencing Center for Infectious Disease"/>
            <person name="Cerqueira G."/>
            <person name="Feldgarden M."/>
            <person name="Courvalin P."/>
            <person name="Perichon B."/>
            <person name="Grillot-Courvalin C."/>
            <person name="Clermont D."/>
            <person name="Rocha E."/>
            <person name="Yoon E.-J."/>
            <person name="Nemec A."/>
            <person name="Walker B."/>
            <person name="Young S.K."/>
            <person name="Zeng Q."/>
            <person name="Gargeya S."/>
            <person name="Fitzgerald M."/>
            <person name="Haas B."/>
            <person name="Abouelleil A."/>
            <person name="Alvarado L."/>
            <person name="Arachchi H.M."/>
            <person name="Berlin A.M."/>
            <person name="Chapman S.B."/>
            <person name="Dewar J."/>
            <person name="Goldberg J."/>
            <person name="Griggs A."/>
            <person name="Gujja S."/>
            <person name="Hansen M."/>
            <person name="Howarth C."/>
            <person name="Imamovic A."/>
            <person name="Larimer J."/>
            <person name="McCowan C."/>
            <person name="Murphy C."/>
            <person name="Neiman D."/>
            <person name="Pearson M."/>
            <person name="Priest M."/>
            <person name="Roberts A."/>
            <person name="Saif S."/>
            <person name="Shea T."/>
            <person name="Sisk P."/>
            <person name="Sykes S."/>
            <person name="Wortman J."/>
            <person name="Nusbaum C."/>
            <person name="Birren B."/>
        </authorList>
    </citation>
    <scope>NUCLEOTIDE SEQUENCE [LARGE SCALE GENOMIC DNA]</scope>
    <source>
        <strain evidence="9 10">NIPH 713</strain>
    </source>
</reference>
<dbReference type="Pfam" id="PF17768">
    <property type="entry name" value="RecJ_OB"/>
    <property type="match status" value="1"/>
</dbReference>
<dbReference type="GO" id="GO:0008409">
    <property type="term" value="F:5'-3' exonuclease activity"/>
    <property type="evidence" value="ECO:0007669"/>
    <property type="project" value="InterPro"/>
</dbReference>
<dbReference type="NCBIfam" id="TIGR00644">
    <property type="entry name" value="recJ"/>
    <property type="match status" value="1"/>
</dbReference>
<dbReference type="InterPro" id="IPR001667">
    <property type="entry name" value="DDH_dom"/>
</dbReference>
<dbReference type="EMBL" id="APRJ01000013">
    <property type="protein sequence ID" value="ENW85705.1"/>
    <property type="molecule type" value="Genomic_DNA"/>
</dbReference>
<evidence type="ECO:0000313" key="9">
    <source>
        <dbReference type="EMBL" id="ENW85705.1"/>
    </source>
</evidence>
<keyword evidence="4" id="KW-0378">Hydrolase</keyword>